<gene>
    <name evidence="2" type="ORF">JTZ10_15150</name>
</gene>
<sequence>MASGLRKPSARRIAVDDQGIWIQYSSDDALGRIGPDGLMFATYSRGADLLCAGVDGAWLRPEEPNRRDISTTPDRPPRREPRSSLLHVDLTGVVSTIPVDGIIWNTQTEEGTLYVSVHHEPWTRVRVDYADSPPSPGGDRYRVVWANSGLSLSLGAPRPDALRRPENIATSWAKDTSYSQDYADETYNEAHLRKRAVGHGVRWHWGHKAHGNKTTLVRAFTDNPTDAELLWANEIDDRRVVRGVAEQHRAWLLTRGSTRSGGRTQLEVWGADTCTVSTLPTFDGLDISAHRWPPGPRPADHHSYAQWCADYFDGMKFTDKVSEVRARFVGDWPDGAIELTYRHHAYPGLRICSRIGIYDALGRKREDPFGWDAALLIEQADTHDYPAASLAVNGVLYV</sequence>
<dbReference type="EMBL" id="JAFFGU010000006">
    <property type="protein sequence ID" value="MBM7279089.1"/>
    <property type="molecule type" value="Genomic_DNA"/>
</dbReference>
<evidence type="ECO:0000256" key="1">
    <source>
        <dbReference type="SAM" id="MobiDB-lite"/>
    </source>
</evidence>
<feature type="compositionally biased region" description="Basic and acidic residues" evidence="1">
    <location>
        <begin position="61"/>
        <end position="82"/>
    </location>
</feature>
<organism evidence="2 3">
    <name type="scientific">Gordonia rubripertincta</name>
    <name type="common">Rhodococcus corallinus</name>
    <dbReference type="NCBI Taxonomy" id="36822"/>
    <lineage>
        <taxon>Bacteria</taxon>
        <taxon>Bacillati</taxon>
        <taxon>Actinomycetota</taxon>
        <taxon>Actinomycetes</taxon>
        <taxon>Mycobacteriales</taxon>
        <taxon>Gordoniaceae</taxon>
        <taxon>Gordonia</taxon>
    </lineage>
</organism>
<name>A0AAW4G7I8_GORRU</name>
<reference evidence="2" key="1">
    <citation type="submission" date="2021-02" db="EMBL/GenBank/DDBJ databases">
        <title>Taxonomy, biology and ecology of Rhodococcus bacteria occurring in California pistachio and other woody hosts as revealed by genome sequence analyses.</title>
        <authorList>
            <person name="Riely B."/>
            <person name="Gai Y."/>
        </authorList>
    </citation>
    <scope>NUCLEOTIDE SEQUENCE</scope>
    <source>
        <strain evidence="2">BP-295</strain>
    </source>
</reference>
<evidence type="ECO:0000313" key="3">
    <source>
        <dbReference type="Proteomes" id="UP001195196"/>
    </source>
</evidence>
<protein>
    <submittedName>
        <fullName evidence="2">Uncharacterized protein</fullName>
    </submittedName>
</protein>
<dbReference type="Proteomes" id="UP001195196">
    <property type="component" value="Unassembled WGS sequence"/>
</dbReference>
<dbReference type="AlphaFoldDB" id="A0AAW4G7I8"/>
<dbReference type="RefSeq" id="WP_182372303.1">
    <property type="nucleotide sequence ID" value="NZ_CP059694.1"/>
</dbReference>
<comment type="caution">
    <text evidence="2">The sequence shown here is derived from an EMBL/GenBank/DDBJ whole genome shotgun (WGS) entry which is preliminary data.</text>
</comment>
<feature type="region of interest" description="Disordered" evidence="1">
    <location>
        <begin position="61"/>
        <end position="84"/>
    </location>
</feature>
<accession>A0AAW4G7I8</accession>
<evidence type="ECO:0000313" key="2">
    <source>
        <dbReference type="EMBL" id="MBM7279089.1"/>
    </source>
</evidence>
<proteinExistence type="predicted"/>